<comment type="similarity">
    <text evidence="1">Belongs to the sorting nexin family.</text>
</comment>
<dbReference type="GO" id="GO:0015031">
    <property type="term" value="P:protein transport"/>
    <property type="evidence" value="ECO:0007669"/>
    <property type="project" value="UniProtKB-KW"/>
</dbReference>
<dbReference type="SUPFAM" id="SSF64268">
    <property type="entry name" value="PX domain"/>
    <property type="match status" value="1"/>
</dbReference>
<evidence type="ECO:0000313" key="10">
    <source>
        <dbReference type="Ensembl" id="ENSPNYP00000028447.1"/>
    </source>
</evidence>
<evidence type="ECO:0000256" key="3">
    <source>
        <dbReference type="ARBA" id="ARBA00022481"/>
    </source>
</evidence>
<feature type="compositionally biased region" description="Acidic residues" evidence="8">
    <location>
        <begin position="202"/>
        <end position="214"/>
    </location>
</feature>
<dbReference type="SUPFAM" id="SSF116846">
    <property type="entry name" value="MIT domain"/>
    <property type="match status" value="1"/>
</dbReference>
<evidence type="ECO:0000256" key="5">
    <source>
        <dbReference type="ARBA" id="ARBA00022927"/>
    </source>
</evidence>
<feature type="domain" description="PX" evidence="9">
    <location>
        <begin position="1"/>
        <end position="130"/>
    </location>
</feature>
<dbReference type="InterPro" id="IPR001683">
    <property type="entry name" value="PX_dom"/>
</dbReference>
<comment type="function">
    <text evidence="6">May be involved in several stages of intracellular trafficking. Overexpression of SNX15 disrupts the normal trafficking of proteins from the plasma membrane to recycling endosomes or the TGN.</text>
</comment>
<dbReference type="Gene3D" id="3.30.1520.10">
    <property type="entry name" value="Phox-like domain"/>
    <property type="match status" value="1"/>
</dbReference>
<evidence type="ECO:0000256" key="4">
    <source>
        <dbReference type="ARBA" id="ARBA00022553"/>
    </source>
</evidence>
<dbReference type="InterPro" id="IPR007330">
    <property type="entry name" value="MIT_dom"/>
</dbReference>
<dbReference type="PANTHER" id="PTHR15508:SF9">
    <property type="entry name" value="SORTING NEXIN-15"/>
    <property type="match status" value="1"/>
</dbReference>
<dbReference type="STRING" id="303518.ENSPNYP00000028447"/>
<evidence type="ECO:0000256" key="1">
    <source>
        <dbReference type="ARBA" id="ARBA00010883"/>
    </source>
</evidence>
<evidence type="ECO:0000256" key="6">
    <source>
        <dbReference type="ARBA" id="ARBA00053809"/>
    </source>
</evidence>
<dbReference type="Gene3D" id="1.20.58.80">
    <property type="entry name" value="Phosphotransferase system, lactose/cellobiose-type IIA subunit"/>
    <property type="match status" value="1"/>
</dbReference>
<organism evidence="10">
    <name type="scientific">Pundamilia nyererei</name>
    <dbReference type="NCBI Taxonomy" id="303518"/>
    <lineage>
        <taxon>Eukaryota</taxon>
        <taxon>Metazoa</taxon>
        <taxon>Chordata</taxon>
        <taxon>Craniata</taxon>
        <taxon>Vertebrata</taxon>
        <taxon>Euteleostomi</taxon>
        <taxon>Actinopterygii</taxon>
        <taxon>Neopterygii</taxon>
        <taxon>Teleostei</taxon>
        <taxon>Neoteleostei</taxon>
        <taxon>Acanthomorphata</taxon>
        <taxon>Ovalentaria</taxon>
        <taxon>Cichlomorphae</taxon>
        <taxon>Cichliformes</taxon>
        <taxon>Cichlidae</taxon>
        <taxon>African cichlids</taxon>
        <taxon>Pseudocrenilabrinae</taxon>
        <taxon>Haplochromini</taxon>
        <taxon>Pundamilia</taxon>
    </lineage>
</organism>
<sequence>MSRKLKEDYYRFFSVADPRTHEKGHTEYKVTARFVSKRHPEDVKEVVVWRRFSELKKLHGELAYTHRNLFRREEEFPPFPRAQLFGRFDGAVIEERRKAAEAMLQFTTSIPALYNSPQLKEFFRGGEVTRPLDATPLSSAGPLPPPLIPLPNRRASDCEPAEEEEGREAPTLPQDLGNNLSLEVGEPEVAAEAYSEIGGSPTEEEQEELSDTELDDRGRNLTMCDLPSPFTDPESKETQEEFDSLFDSVAEGLPSPKEEVPPPLSDNDLAVFDPCYKQDRSNSSTDHSELFSLPSNSVDGEDGGYLNQAAKELTAAMEREKEGEISSAISGYRMAVDILITGVQGDTDPVRRESVMRRTAQYLKHAEMLVERHSSPSHTHTPAHAEDH</sequence>
<reference evidence="10" key="1">
    <citation type="submission" date="2023-09" db="UniProtKB">
        <authorList>
            <consortium name="Ensembl"/>
        </authorList>
    </citation>
    <scope>IDENTIFICATION</scope>
</reference>
<evidence type="ECO:0000256" key="2">
    <source>
        <dbReference type="ARBA" id="ARBA00022448"/>
    </source>
</evidence>
<evidence type="ECO:0000256" key="7">
    <source>
        <dbReference type="ARBA" id="ARBA00071932"/>
    </source>
</evidence>
<dbReference type="InterPro" id="IPR036181">
    <property type="entry name" value="MIT_dom_sf"/>
</dbReference>
<dbReference type="GeneTree" id="ENSGT00940000160125"/>
<evidence type="ECO:0000259" key="9">
    <source>
        <dbReference type="PROSITE" id="PS50195"/>
    </source>
</evidence>
<dbReference type="FunFam" id="3.30.1520.10:FF:000029">
    <property type="entry name" value="sorting nexin-15 isoform X1"/>
    <property type="match status" value="1"/>
</dbReference>
<evidence type="ECO:0000256" key="8">
    <source>
        <dbReference type="SAM" id="MobiDB-lite"/>
    </source>
</evidence>
<dbReference type="CDD" id="cd02677">
    <property type="entry name" value="MIT_SNX15"/>
    <property type="match status" value="1"/>
</dbReference>
<dbReference type="Pfam" id="PF00787">
    <property type="entry name" value="PX"/>
    <property type="match status" value="1"/>
</dbReference>
<accession>A0A3B4GYN7</accession>
<keyword evidence="4" id="KW-0597">Phosphoprotein</keyword>
<dbReference type="Ensembl" id="ENSPNYT00000029141.1">
    <property type="protein sequence ID" value="ENSPNYP00000028447.1"/>
    <property type="gene ID" value="ENSPNYG00000021411.1"/>
</dbReference>
<keyword evidence="5" id="KW-0653">Protein transport</keyword>
<dbReference type="SMART" id="SM00312">
    <property type="entry name" value="PX"/>
    <property type="match status" value="1"/>
</dbReference>
<keyword evidence="3" id="KW-0488">Methylation</keyword>
<dbReference type="PROSITE" id="PS50195">
    <property type="entry name" value="PX"/>
    <property type="match status" value="1"/>
</dbReference>
<dbReference type="SMART" id="SM00745">
    <property type="entry name" value="MIT"/>
    <property type="match status" value="1"/>
</dbReference>
<name>A0A3B4GYN7_9CICH</name>
<feature type="region of interest" description="Disordered" evidence="8">
    <location>
        <begin position="133"/>
        <end position="304"/>
    </location>
</feature>
<dbReference type="PANTHER" id="PTHR15508">
    <property type="entry name" value="RIBOSOMAL PROTEIN S6 KINASE"/>
    <property type="match status" value="1"/>
</dbReference>
<dbReference type="AlphaFoldDB" id="A0A3B4GYN7"/>
<keyword evidence="2" id="KW-0813">Transport</keyword>
<dbReference type="InterPro" id="IPR036871">
    <property type="entry name" value="PX_dom_sf"/>
</dbReference>
<dbReference type="Pfam" id="PF04212">
    <property type="entry name" value="MIT"/>
    <property type="match status" value="1"/>
</dbReference>
<dbReference type="InterPro" id="IPR051866">
    <property type="entry name" value="Intracell_Sig-Traffick_Protein"/>
</dbReference>
<protein>
    <recommendedName>
        <fullName evidence="7">Sorting nexin-15</fullName>
    </recommendedName>
</protein>
<proteinExistence type="inferred from homology"/>
<dbReference type="GO" id="GO:0035091">
    <property type="term" value="F:phosphatidylinositol binding"/>
    <property type="evidence" value="ECO:0007669"/>
    <property type="project" value="InterPro"/>
</dbReference>